<dbReference type="SMART" id="SM00155">
    <property type="entry name" value="PLDc"/>
    <property type="match status" value="2"/>
</dbReference>
<comment type="function">
    <text evidence="1">Could be a virulence factor.</text>
</comment>
<proteinExistence type="predicted"/>
<dbReference type="PANTHER" id="PTHR10185">
    <property type="entry name" value="PHOSPHOLIPASE D - RELATED"/>
    <property type="match status" value="1"/>
</dbReference>
<dbReference type="GO" id="GO:0006793">
    <property type="term" value="P:phosphorus metabolic process"/>
    <property type="evidence" value="ECO:0007669"/>
    <property type="project" value="UniProtKB-ARBA"/>
</dbReference>
<dbReference type="GO" id="GO:0003824">
    <property type="term" value="F:catalytic activity"/>
    <property type="evidence" value="ECO:0007669"/>
    <property type="project" value="InterPro"/>
</dbReference>
<dbReference type="SUPFAM" id="SSF56024">
    <property type="entry name" value="Phospholipase D/nuclease"/>
    <property type="match status" value="2"/>
</dbReference>
<evidence type="ECO:0000256" key="3">
    <source>
        <dbReference type="ARBA" id="ARBA00018392"/>
    </source>
</evidence>
<evidence type="ECO:0000256" key="2">
    <source>
        <dbReference type="ARBA" id="ARBA00004613"/>
    </source>
</evidence>
<sequence>MILFQHSHLSRGRTPPRRRHLRWAPACAVVAACLYGQASPAGAQETGHRDFQIVESVPEGARYGQPGIARTRDVWLDMIRHAQHTIDAAVFYITDKPGHGMSDILDALIQRARAGVQVRIVVEQSFLKETGSVLEKLKAVPNVTTAILPGHALTGGILHAKYMVVDGSSVFVGSQNWDWRALEHIHEIGARIDNTPIARDFESDFGMLWMLAQGTPLADAYARFAATPDFAPVTQASPVILSDGSQPLIAFPAFSPAAMMPAVLTTEDRALVDMIHGARKTLRLQVLTMSAFNHYGAHGYWPVLDTALRDAAARGVETQIIVSNWALSEPMQSYLKSLAVLPHVSVKFSTVPDVPGIKIPYARVEHCKYAVADDDAVYIGTGNWEPSYFTTSVNAAVFVHGASPARDLNAIFMHDWTGPYVTPLEAGRTYAMPGRD</sequence>
<name>A0A181CAR1_9PROT</name>
<dbReference type="InterPro" id="IPR050874">
    <property type="entry name" value="Diverse_PLD-related"/>
</dbReference>
<dbReference type="Pfam" id="PF13091">
    <property type="entry name" value="PLDc_2"/>
    <property type="match status" value="2"/>
</dbReference>
<dbReference type="CDD" id="cd09107">
    <property type="entry name" value="PLDc_vPLD3_4_5_like_2"/>
    <property type="match status" value="1"/>
</dbReference>
<comment type="subcellular location">
    <subcellularLocation>
        <location evidence="2">Secreted</location>
    </subcellularLocation>
</comment>
<evidence type="ECO:0000256" key="1">
    <source>
        <dbReference type="ARBA" id="ARBA00003145"/>
    </source>
</evidence>
<dbReference type="AlphaFoldDB" id="A0A181CAR1"/>
<organism evidence="6 7">
    <name type="scientific">Komagataeibacter rhaeticus</name>
    <dbReference type="NCBI Taxonomy" id="215221"/>
    <lineage>
        <taxon>Bacteria</taxon>
        <taxon>Pseudomonadati</taxon>
        <taxon>Pseudomonadota</taxon>
        <taxon>Alphaproteobacteria</taxon>
        <taxon>Acetobacterales</taxon>
        <taxon>Acetobacteraceae</taxon>
        <taxon>Komagataeibacter</taxon>
    </lineage>
</organism>
<dbReference type="KEGG" id="kre:GWK63_07965"/>
<evidence type="ECO:0000256" key="5">
    <source>
        <dbReference type="ARBA" id="ARBA00029594"/>
    </source>
</evidence>
<evidence type="ECO:0000313" key="6">
    <source>
        <dbReference type="EMBL" id="QIP35405.1"/>
    </source>
</evidence>
<dbReference type="PANTHER" id="PTHR10185:SF17">
    <property type="entry name" value="GM01519P-RELATED"/>
    <property type="match status" value="1"/>
</dbReference>
<protein>
    <recommendedName>
        <fullName evidence="3">Phospholipase D</fullName>
    </recommendedName>
    <alternativeName>
        <fullName evidence="5">Choline phosphatase</fullName>
    </alternativeName>
</protein>
<dbReference type="GeneID" id="85022086"/>
<dbReference type="Proteomes" id="UP000502533">
    <property type="component" value="Chromosome"/>
</dbReference>
<reference evidence="6 7" key="1">
    <citation type="submission" date="2020-03" db="EMBL/GenBank/DDBJ databases">
        <title>Isolation of cellulose-producing strains, genome characterization and application of the synthesized cellulose films as an economical and sustainable material for piezoelectric sensor construction.</title>
        <authorList>
            <person name="Mangayil R.K."/>
        </authorList>
    </citation>
    <scope>NUCLEOTIDE SEQUENCE [LARGE SCALE GENOMIC DNA]</scope>
    <source>
        <strain evidence="6 7">ENS 9a1a</strain>
    </source>
</reference>
<accession>A0A181CAR1</accession>
<dbReference type="EMBL" id="CP050139">
    <property type="protein sequence ID" value="QIP35405.1"/>
    <property type="molecule type" value="Genomic_DNA"/>
</dbReference>
<dbReference type="Gene3D" id="3.30.870.10">
    <property type="entry name" value="Endonuclease Chain A"/>
    <property type="match status" value="2"/>
</dbReference>
<keyword evidence="7" id="KW-1185">Reference proteome</keyword>
<gene>
    <name evidence="6" type="ORF">GWK63_07965</name>
</gene>
<dbReference type="GO" id="GO:0005576">
    <property type="term" value="C:extracellular region"/>
    <property type="evidence" value="ECO:0007669"/>
    <property type="project" value="UniProtKB-SubCell"/>
</dbReference>
<evidence type="ECO:0000256" key="4">
    <source>
        <dbReference type="ARBA" id="ARBA00022525"/>
    </source>
</evidence>
<dbReference type="RefSeq" id="WP_083824454.1">
    <property type="nucleotide sequence ID" value="NZ_CALMTF010000030.1"/>
</dbReference>
<evidence type="ECO:0000313" key="7">
    <source>
        <dbReference type="Proteomes" id="UP000502533"/>
    </source>
</evidence>
<dbReference type="InterPro" id="IPR025202">
    <property type="entry name" value="PLD-like_dom"/>
</dbReference>
<dbReference type="PROSITE" id="PS50035">
    <property type="entry name" value="PLD"/>
    <property type="match status" value="2"/>
</dbReference>
<keyword evidence="4" id="KW-0964">Secreted</keyword>
<dbReference type="InterPro" id="IPR001736">
    <property type="entry name" value="PLipase_D/transphosphatidylase"/>
</dbReference>